<evidence type="ECO:0000256" key="3">
    <source>
        <dbReference type="ARBA" id="ARBA00022692"/>
    </source>
</evidence>
<dbReference type="Pfam" id="PF07856">
    <property type="entry name" value="Orai-1"/>
    <property type="match status" value="1"/>
</dbReference>
<dbReference type="Proteomes" id="UP000549394">
    <property type="component" value="Unassembled WGS sequence"/>
</dbReference>
<name>A0A7I8VNJ1_9ANNE</name>
<reference evidence="7 8" key="1">
    <citation type="submission" date="2020-08" db="EMBL/GenBank/DDBJ databases">
        <authorList>
            <person name="Hejnol A."/>
        </authorList>
    </citation>
    <scope>NUCLEOTIDE SEQUENCE [LARGE SCALE GENOMIC DNA]</scope>
</reference>
<dbReference type="InterPro" id="IPR038350">
    <property type="entry name" value="Orai_sf"/>
</dbReference>
<keyword evidence="3 6" id="KW-0812">Transmembrane</keyword>
<feature type="transmembrane region" description="Helical" evidence="6">
    <location>
        <begin position="35"/>
        <end position="52"/>
    </location>
</feature>
<evidence type="ECO:0000256" key="6">
    <source>
        <dbReference type="SAM" id="Phobius"/>
    </source>
</evidence>
<keyword evidence="8" id="KW-1185">Reference proteome</keyword>
<evidence type="ECO:0000256" key="1">
    <source>
        <dbReference type="ARBA" id="ARBA00004141"/>
    </source>
</evidence>
<dbReference type="AlphaFoldDB" id="A0A7I8VNJ1"/>
<dbReference type="GO" id="GO:0015279">
    <property type="term" value="F:store-operated calcium channel activity"/>
    <property type="evidence" value="ECO:0007669"/>
    <property type="project" value="TreeGrafter"/>
</dbReference>
<evidence type="ECO:0000256" key="5">
    <source>
        <dbReference type="ARBA" id="ARBA00023136"/>
    </source>
</evidence>
<proteinExistence type="inferred from homology"/>
<evidence type="ECO:0000256" key="2">
    <source>
        <dbReference type="ARBA" id="ARBA00008062"/>
    </source>
</evidence>
<dbReference type="EMBL" id="CAJFCJ010000007">
    <property type="protein sequence ID" value="CAD5116903.1"/>
    <property type="molecule type" value="Genomic_DNA"/>
</dbReference>
<accession>A0A7I8VNJ1</accession>
<dbReference type="InterPro" id="IPR012446">
    <property type="entry name" value="CRAC_channel"/>
</dbReference>
<dbReference type="Gene3D" id="1.20.140.140">
    <property type="entry name" value="Calcium release-activated calcium channel protein Orai"/>
    <property type="match status" value="1"/>
</dbReference>
<comment type="caution">
    <text evidence="7">The sequence shown here is derived from an EMBL/GenBank/DDBJ whole genome shotgun (WGS) entry which is preliminary data.</text>
</comment>
<keyword evidence="5 6" id="KW-0472">Membrane</keyword>
<sequence>MTENEQLSWLPNHSEEAETRLSWKNMHLARSKLKATSRTSALLSGFAMVVMVESDTKNVNEGLLIAFSVCTTLVVAVHLLALMISTCVLPNIEGVLSQNELNSVHESPHVRMRYYIDISWMLSTFIGILLFLVDIAILGWIRFSKLETSNGKYKSTTGAATASTVIIMPAIVIFIIFAVLFYRELIAHRVETTANKFKELQTMMSQLQHV</sequence>
<dbReference type="PANTHER" id="PTHR31501:SF7">
    <property type="entry name" value="CALCIUM RELEASE-ACTIVATED CALCIUM CHANNEL PROTEIN 1"/>
    <property type="match status" value="1"/>
</dbReference>
<organism evidence="7 8">
    <name type="scientific">Dimorphilus gyrociliatus</name>
    <dbReference type="NCBI Taxonomy" id="2664684"/>
    <lineage>
        <taxon>Eukaryota</taxon>
        <taxon>Metazoa</taxon>
        <taxon>Spiralia</taxon>
        <taxon>Lophotrochozoa</taxon>
        <taxon>Annelida</taxon>
        <taxon>Polychaeta</taxon>
        <taxon>Polychaeta incertae sedis</taxon>
        <taxon>Dinophilidae</taxon>
        <taxon>Dimorphilus</taxon>
    </lineage>
</organism>
<comment type="similarity">
    <text evidence="2">Belongs to the Orai family.</text>
</comment>
<dbReference type="OrthoDB" id="61124at2759"/>
<dbReference type="GO" id="GO:0002115">
    <property type="term" value="P:store-operated calcium entry"/>
    <property type="evidence" value="ECO:0007669"/>
    <property type="project" value="TreeGrafter"/>
</dbReference>
<gene>
    <name evidence="7" type="ORF">DGYR_LOCUS5485</name>
</gene>
<feature type="transmembrane region" description="Helical" evidence="6">
    <location>
        <begin position="64"/>
        <end position="89"/>
    </location>
</feature>
<protein>
    <submittedName>
        <fullName evidence="7">DgyrCDS5746</fullName>
    </submittedName>
</protein>
<keyword evidence="4 6" id="KW-1133">Transmembrane helix</keyword>
<comment type="subcellular location">
    <subcellularLocation>
        <location evidence="1">Membrane</location>
        <topology evidence="1">Multi-pass membrane protein</topology>
    </subcellularLocation>
</comment>
<evidence type="ECO:0000313" key="8">
    <source>
        <dbReference type="Proteomes" id="UP000549394"/>
    </source>
</evidence>
<feature type="transmembrane region" description="Helical" evidence="6">
    <location>
        <begin position="120"/>
        <end position="141"/>
    </location>
</feature>
<feature type="transmembrane region" description="Helical" evidence="6">
    <location>
        <begin position="161"/>
        <end position="182"/>
    </location>
</feature>
<evidence type="ECO:0000313" key="7">
    <source>
        <dbReference type="EMBL" id="CAD5116903.1"/>
    </source>
</evidence>
<dbReference type="PANTHER" id="PTHR31501">
    <property type="entry name" value="CALCIUM RELEASE-ACTIVATED CALCIUM CHANNEL PROTEIN 1"/>
    <property type="match status" value="1"/>
</dbReference>
<dbReference type="GO" id="GO:0016020">
    <property type="term" value="C:membrane"/>
    <property type="evidence" value="ECO:0007669"/>
    <property type="project" value="UniProtKB-SubCell"/>
</dbReference>
<evidence type="ECO:0000256" key="4">
    <source>
        <dbReference type="ARBA" id="ARBA00022989"/>
    </source>
</evidence>